<reference evidence="1 2" key="1">
    <citation type="submission" date="2009-08" db="EMBL/GenBank/DDBJ databases">
        <authorList>
            <person name="Muzny D."/>
            <person name="Qin X."/>
            <person name="Deng J."/>
            <person name="Jiang H."/>
            <person name="Liu Y."/>
            <person name="Qu J."/>
            <person name="Song X.-Z."/>
            <person name="Zhang L."/>
            <person name="Thornton R."/>
            <person name="Coyle M."/>
            <person name="Francisco L."/>
            <person name="Jackson L."/>
            <person name="Javaid M."/>
            <person name="Korchina V."/>
            <person name="Kovar C."/>
            <person name="Mata R."/>
            <person name="Mathew T."/>
            <person name="Ngo R."/>
            <person name="Nguyen L."/>
            <person name="Nguyen N."/>
            <person name="Okwuonu G."/>
            <person name="Ongeri F."/>
            <person name="Pham C."/>
            <person name="Simmons D."/>
            <person name="Wilczek-Boney K."/>
            <person name="Hale W."/>
            <person name="Jakkamsetti A."/>
            <person name="Pham P."/>
            <person name="Ruth R."/>
            <person name="San Lucas F."/>
            <person name="Warren J."/>
            <person name="Zhang J."/>
            <person name="Zhao Z."/>
            <person name="Zhou C."/>
            <person name="Zhu D."/>
            <person name="Lee S."/>
            <person name="Bess C."/>
            <person name="Blankenburg K."/>
            <person name="Forbes L."/>
            <person name="Fu Q."/>
            <person name="Gubbala S."/>
            <person name="Hirani K."/>
            <person name="Jayaseelan J.C."/>
            <person name="Lara F."/>
            <person name="Munidasa M."/>
            <person name="Palculict T."/>
            <person name="Patil S."/>
            <person name="Pu L.-L."/>
            <person name="Saada N."/>
            <person name="Tang L."/>
            <person name="Weissenberger G."/>
            <person name="Zhu Y."/>
            <person name="Hemphill L."/>
            <person name="Shang Y."/>
            <person name="Youmans B."/>
            <person name="Ayvaz T."/>
            <person name="Ross M."/>
            <person name="Santibanez J."/>
            <person name="Aqrawi P."/>
            <person name="Gross S."/>
            <person name="Joshi V."/>
            <person name="Fowler G."/>
            <person name="Nazareth L."/>
            <person name="Reid J."/>
            <person name="Worley K."/>
            <person name="Petrosino J."/>
            <person name="Highlander S."/>
            <person name="Gibbs R."/>
        </authorList>
    </citation>
    <scope>NUCLEOTIDE SEQUENCE [LARGE SCALE GENOMIC DNA]</scope>
    <source>
        <strain evidence="1 2">ATCC 49175</strain>
    </source>
</reference>
<dbReference type="HOGENOM" id="CLU_2382076_0_0_9"/>
<dbReference type="STRING" id="638301.HMPREF0444_1789"/>
<proteinExistence type="predicted"/>
<evidence type="ECO:0000313" key="2">
    <source>
        <dbReference type="Proteomes" id="UP000005926"/>
    </source>
</evidence>
<accession>C8NIP4</accession>
<evidence type="ECO:0000313" key="1">
    <source>
        <dbReference type="EMBL" id="EEW36441.1"/>
    </source>
</evidence>
<comment type="caution">
    <text evidence="1">The sequence shown here is derived from an EMBL/GenBank/DDBJ whole genome shotgun (WGS) entry which is preliminary data.</text>
</comment>
<dbReference type="AlphaFoldDB" id="C8NIP4"/>
<dbReference type="RefSeq" id="WP_005606397.1">
    <property type="nucleotide sequence ID" value="NZ_CP102283.1"/>
</dbReference>
<gene>
    <name evidence="1" type="ORF">HMPREF0444_1789</name>
</gene>
<sequence length="94" mass="11212">MTFQKFFIGDYTLQIPLSFEVIHQENEELMLLSPPTYHSTARIYICPETKQLHFTNLGLMKVRIAEDIIQIIPLKQEEYSFLNLNRDYIDLMEE</sequence>
<dbReference type="EMBL" id="ACKZ01000029">
    <property type="protein sequence ID" value="EEW36441.1"/>
    <property type="molecule type" value="Genomic_DNA"/>
</dbReference>
<name>C8NIP4_9LACT</name>
<keyword evidence="2" id="KW-1185">Reference proteome</keyword>
<dbReference type="GeneID" id="78412452"/>
<dbReference type="Proteomes" id="UP000005926">
    <property type="component" value="Unassembled WGS sequence"/>
</dbReference>
<organism evidence="1 2">
    <name type="scientific">Granulicatella adiacens ATCC 49175</name>
    <dbReference type="NCBI Taxonomy" id="638301"/>
    <lineage>
        <taxon>Bacteria</taxon>
        <taxon>Bacillati</taxon>
        <taxon>Bacillota</taxon>
        <taxon>Bacilli</taxon>
        <taxon>Lactobacillales</taxon>
        <taxon>Carnobacteriaceae</taxon>
        <taxon>Granulicatella</taxon>
    </lineage>
</organism>
<protein>
    <submittedName>
        <fullName evidence="1">Uncharacterized protein</fullName>
    </submittedName>
</protein>